<dbReference type="AlphaFoldDB" id="A0A9W9ED63"/>
<dbReference type="GeneID" id="80862964"/>
<accession>A0A9W9ED63</accession>
<evidence type="ECO:0000256" key="1">
    <source>
        <dbReference type="ARBA" id="ARBA00004601"/>
    </source>
</evidence>
<feature type="region of interest" description="Disordered" evidence="6">
    <location>
        <begin position="1"/>
        <end position="87"/>
    </location>
</feature>
<name>A0A9W9ED63_9HYPO</name>
<dbReference type="PANTHER" id="PTHR14190:SF7">
    <property type="entry name" value="VACUOLAR PROTEIN SORTING-ASSOCIATED PROTEIN 52 HOMOLOG"/>
    <property type="match status" value="1"/>
</dbReference>
<dbReference type="InterPro" id="IPR048361">
    <property type="entry name" value="Vps52_C"/>
</dbReference>
<dbReference type="Pfam" id="PF04129">
    <property type="entry name" value="Vps52_CC"/>
    <property type="match status" value="1"/>
</dbReference>
<dbReference type="RefSeq" id="XP_056033592.1">
    <property type="nucleotide sequence ID" value="XM_056168276.1"/>
</dbReference>
<dbReference type="EMBL" id="JAOPEN010000001">
    <property type="protein sequence ID" value="KAJ4864536.1"/>
    <property type="molecule type" value="Genomic_DNA"/>
</dbReference>
<dbReference type="InterPro" id="IPR048319">
    <property type="entry name" value="Vps52_CC"/>
</dbReference>
<evidence type="ECO:0000256" key="5">
    <source>
        <dbReference type="ARBA" id="ARBA00023034"/>
    </source>
</evidence>
<keyword evidence="4" id="KW-0653">Protein transport</keyword>
<evidence type="ECO:0000259" key="7">
    <source>
        <dbReference type="Pfam" id="PF04129"/>
    </source>
</evidence>
<feature type="compositionally biased region" description="Polar residues" evidence="6">
    <location>
        <begin position="9"/>
        <end position="47"/>
    </location>
</feature>
<gene>
    <name evidence="9" type="ORF">T069G_01066</name>
</gene>
<dbReference type="InterPro" id="IPR007258">
    <property type="entry name" value="Vps52"/>
</dbReference>
<organism evidence="9 10">
    <name type="scientific">Trichoderma breve</name>
    <dbReference type="NCBI Taxonomy" id="2034170"/>
    <lineage>
        <taxon>Eukaryota</taxon>
        <taxon>Fungi</taxon>
        <taxon>Dikarya</taxon>
        <taxon>Ascomycota</taxon>
        <taxon>Pezizomycotina</taxon>
        <taxon>Sordariomycetes</taxon>
        <taxon>Hypocreomycetidae</taxon>
        <taxon>Hypocreales</taxon>
        <taxon>Hypocreaceae</taxon>
        <taxon>Trichoderma</taxon>
    </lineage>
</organism>
<evidence type="ECO:0000256" key="4">
    <source>
        <dbReference type="ARBA" id="ARBA00022927"/>
    </source>
</evidence>
<dbReference type="GO" id="GO:0042147">
    <property type="term" value="P:retrograde transport, endosome to Golgi"/>
    <property type="evidence" value="ECO:0007669"/>
    <property type="project" value="TreeGrafter"/>
</dbReference>
<feature type="compositionally biased region" description="Polar residues" evidence="6">
    <location>
        <begin position="71"/>
        <end position="83"/>
    </location>
</feature>
<keyword evidence="10" id="KW-1185">Reference proteome</keyword>
<feature type="domain" description="Vps52 coiled-coil" evidence="7">
    <location>
        <begin position="161"/>
        <end position="325"/>
    </location>
</feature>
<protein>
    <submittedName>
        <fullName evidence="9">Vps52 / sac2 family domain-containing protein</fullName>
    </submittedName>
</protein>
<dbReference type="GO" id="GO:0000938">
    <property type="term" value="C:GARP complex"/>
    <property type="evidence" value="ECO:0007669"/>
    <property type="project" value="TreeGrafter"/>
</dbReference>
<dbReference type="GO" id="GO:0005829">
    <property type="term" value="C:cytosol"/>
    <property type="evidence" value="ECO:0007669"/>
    <property type="project" value="GOC"/>
</dbReference>
<evidence type="ECO:0000256" key="3">
    <source>
        <dbReference type="ARBA" id="ARBA00022448"/>
    </source>
</evidence>
<keyword evidence="3" id="KW-0813">Transport</keyword>
<dbReference type="GO" id="GO:0032456">
    <property type="term" value="P:endocytic recycling"/>
    <property type="evidence" value="ECO:0007669"/>
    <property type="project" value="TreeGrafter"/>
</dbReference>
<feature type="compositionally biased region" description="Low complexity" evidence="6">
    <location>
        <begin position="53"/>
        <end position="70"/>
    </location>
</feature>
<reference evidence="9" key="1">
    <citation type="submission" date="2022-09" db="EMBL/GenBank/DDBJ databases">
        <title>Chromosome-level assembly of Trichoderma breve T069, a fungus used in development of biopesticide product.</title>
        <authorList>
            <person name="Lin R."/>
            <person name="Liu T."/>
        </authorList>
    </citation>
    <scope>NUCLEOTIDE SEQUENCE</scope>
    <source>
        <strain evidence="9">T069</strain>
    </source>
</reference>
<dbReference type="PANTHER" id="PTHR14190">
    <property type="entry name" value="SUPPRESSOR OF ACTIN MUTATIONS 2/VACUOLAR PROTEIN SORTING 52"/>
    <property type="match status" value="1"/>
</dbReference>
<evidence type="ECO:0000256" key="2">
    <source>
        <dbReference type="ARBA" id="ARBA00008180"/>
    </source>
</evidence>
<evidence type="ECO:0000256" key="6">
    <source>
        <dbReference type="SAM" id="MobiDB-lite"/>
    </source>
</evidence>
<keyword evidence="5" id="KW-0333">Golgi apparatus</keyword>
<comment type="similarity">
    <text evidence="2">Belongs to the VPS52 family.</text>
</comment>
<dbReference type="Proteomes" id="UP001140511">
    <property type="component" value="Unassembled WGS sequence"/>
</dbReference>
<sequence>MWLDRLAATQASASGPSTPQITSRHNSPLPRRTSSTLSPYITSQRQGPSPRGSSLSLVSSDSTTSLLASSRKPNGSDARQQPGQAPDSVDVLEKLLAADSEVVGKTQSRASLITAEDLTFDVDFGGLSLKELAAGSFDQDTTSLRRPQSASEYEEDKARFDALHRSIVACDDILNSVEMNLADFRNDLSTVSADIETLQSRSSALSRRLENRKRIEKALGPLVEELSVSPDTISRITTGHIDELWAKTLNEVDKRASAIKKLSGAQQGKASEELGPILEKLILKAVERIRDFLVAQIKALRSPHINAQIIQQQNFLKFKDLYTFLHKHHAALAEEISQAYMNTMRWYYLNQFTRYERALAKLKLHILDKNDVLGQEDATRKTAVLSSSRVAGPPHDAFNLGRRIDMLRTKSTSAISSYLAEEDQSTHYLEVPFRNFNLALIDNATAEYTFLAAFFAPALSYSQISKNFNYIFDPTFEVGRVLSKTLVSESFDALGLLLCIRLNQHFAFDLQRRKVPAVDGYINGTNMLLWPRLQVIMDRHCESVRLLTNAAPAKLAKADQMKMSAAPHMVTQRFGQLLHGFLALSTEAGDDEPVVASLRRLRSEVEAFLARQAQSHGDTRKSERFLYNNYSLILTIIGDEAGKLAQEQQEHFEELKQTYQGES</sequence>
<dbReference type="GO" id="GO:0015031">
    <property type="term" value="P:protein transport"/>
    <property type="evidence" value="ECO:0007669"/>
    <property type="project" value="UniProtKB-KW"/>
</dbReference>
<comment type="subcellular location">
    <subcellularLocation>
        <location evidence="1">Golgi apparatus</location>
        <location evidence="1">trans-Golgi network</location>
    </subcellularLocation>
</comment>
<dbReference type="GO" id="GO:0006896">
    <property type="term" value="P:Golgi to vacuole transport"/>
    <property type="evidence" value="ECO:0007669"/>
    <property type="project" value="TreeGrafter"/>
</dbReference>
<feature type="domain" description="Vps52 C-terminal" evidence="8">
    <location>
        <begin position="342"/>
        <end position="658"/>
    </location>
</feature>
<dbReference type="GO" id="GO:0019905">
    <property type="term" value="F:syntaxin binding"/>
    <property type="evidence" value="ECO:0007669"/>
    <property type="project" value="TreeGrafter"/>
</dbReference>
<evidence type="ECO:0000313" key="9">
    <source>
        <dbReference type="EMBL" id="KAJ4864536.1"/>
    </source>
</evidence>
<evidence type="ECO:0000259" key="8">
    <source>
        <dbReference type="Pfam" id="PF20655"/>
    </source>
</evidence>
<comment type="caution">
    <text evidence="9">The sequence shown here is derived from an EMBL/GenBank/DDBJ whole genome shotgun (WGS) entry which is preliminary data.</text>
</comment>
<proteinExistence type="inferred from homology"/>
<dbReference type="Pfam" id="PF20655">
    <property type="entry name" value="Vps52_C"/>
    <property type="match status" value="1"/>
</dbReference>
<evidence type="ECO:0000313" key="10">
    <source>
        <dbReference type="Proteomes" id="UP001140511"/>
    </source>
</evidence>